<dbReference type="PANTHER" id="PTHR31444">
    <property type="entry name" value="OS11G0490100 PROTEIN"/>
    <property type="match status" value="1"/>
</dbReference>
<comment type="subcellular location">
    <subcellularLocation>
        <location evidence="2">Endomembrane system</location>
    </subcellularLocation>
    <subcellularLocation>
        <location evidence="1">Membrane</location>
        <topology evidence="1">Single-pass membrane protein</topology>
    </subcellularLocation>
</comment>
<evidence type="ECO:0000313" key="6">
    <source>
        <dbReference type="EMBL" id="CAE0777483.1"/>
    </source>
</evidence>
<evidence type="ECO:0000256" key="5">
    <source>
        <dbReference type="ARBA" id="ARBA00023136"/>
    </source>
</evidence>
<accession>A0A7S4BUN2</accession>
<evidence type="ECO:0000256" key="2">
    <source>
        <dbReference type="ARBA" id="ARBA00004308"/>
    </source>
</evidence>
<dbReference type="Pfam" id="PF21729">
    <property type="entry name" value="IRX15_IRX15L_GXM"/>
    <property type="match status" value="1"/>
</dbReference>
<keyword evidence="5" id="KW-0472">Membrane</keyword>
<dbReference type="GO" id="GO:0045492">
    <property type="term" value="P:xylan biosynthetic process"/>
    <property type="evidence" value="ECO:0007669"/>
    <property type="project" value="InterPro"/>
</dbReference>
<dbReference type="InterPro" id="IPR006514">
    <property type="entry name" value="IRX15/GXM/AGM"/>
</dbReference>
<reference evidence="6" key="1">
    <citation type="submission" date="2021-01" db="EMBL/GenBank/DDBJ databases">
        <authorList>
            <person name="Corre E."/>
            <person name="Pelletier E."/>
            <person name="Niang G."/>
            <person name="Scheremetjew M."/>
            <person name="Finn R."/>
            <person name="Kale V."/>
            <person name="Holt S."/>
            <person name="Cochrane G."/>
            <person name="Meng A."/>
            <person name="Brown T."/>
            <person name="Cohen L."/>
        </authorList>
    </citation>
    <scope>NUCLEOTIDE SEQUENCE</scope>
    <source>
        <strain evidence="6">CCMP645</strain>
    </source>
</reference>
<protein>
    <submittedName>
        <fullName evidence="6">Uncharacterized protein</fullName>
    </submittedName>
</protein>
<evidence type="ECO:0000256" key="1">
    <source>
        <dbReference type="ARBA" id="ARBA00004167"/>
    </source>
</evidence>
<dbReference type="GO" id="GO:0016020">
    <property type="term" value="C:membrane"/>
    <property type="evidence" value="ECO:0007669"/>
    <property type="project" value="UniProtKB-SubCell"/>
</dbReference>
<keyword evidence="3" id="KW-0812">Transmembrane</keyword>
<proteinExistence type="predicted"/>
<dbReference type="EMBL" id="HBIZ01046973">
    <property type="protein sequence ID" value="CAE0777483.1"/>
    <property type="molecule type" value="Transcribed_RNA"/>
</dbReference>
<name>A0A7S4BUN2_CHRCT</name>
<sequence length="308" mass="34979">MNGFGASGKTCSKRAPQHPQLTCRLNSVRSINAGLHHRLHARTCTDLVTPNTQTRLLRQIIPKEKLYIILAVATILVECTDATRILALNEEQQNCATAANTSIYAAAAFTDKEMSVLQQLVLQTKGQETTYDRTLVMRALAIREHKARMLVFGCGRDSVFWAKHMNRHGETVFLEDNKEWAALNVGLKTHLVKYNTAPLQAWLDKMDADAASADRHNAWTPLNEQQIASLSITGAPLSHCTPFATHPPTGRRRRRHRRRQRRCRRCHCRRRPFVCLEASAALHARDFDYTLLARLTNFSWCQPVHLKL</sequence>
<keyword evidence="4" id="KW-1133">Transmembrane helix</keyword>
<dbReference type="GO" id="GO:0012505">
    <property type="term" value="C:endomembrane system"/>
    <property type="evidence" value="ECO:0007669"/>
    <property type="project" value="UniProtKB-SubCell"/>
</dbReference>
<gene>
    <name evidence="6" type="ORF">PCAR00345_LOCUS30122</name>
</gene>
<evidence type="ECO:0000256" key="4">
    <source>
        <dbReference type="ARBA" id="ARBA00022989"/>
    </source>
</evidence>
<evidence type="ECO:0000256" key="3">
    <source>
        <dbReference type="ARBA" id="ARBA00022692"/>
    </source>
</evidence>
<organism evidence="6">
    <name type="scientific">Chrysotila carterae</name>
    <name type="common">Marine alga</name>
    <name type="synonym">Syracosphaera carterae</name>
    <dbReference type="NCBI Taxonomy" id="13221"/>
    <lineage>
        <taxon>Eukaryota</taxon>
        <taxon>Haptista</taxon>
        <taxon>Haptophyta</taxon>
        <taxon>Prymnesiophyceae</taxon>
        <taxon>Isochrysidales</taxon>
        <taxon>Isochrysidaceae</taxon>
        <taxon>Chrysotila</taxon>
    </lineage>
</organism>
<dbReference type="AlphaFoldDB" id="A0A7S4BUN2"/>